<organism evidence="2 3">
    <name type="scientific">Dendrobium catenatum</name>
    <dbReference type="NCBI Taxonomy" id="906689"/>
    <lineage>
        <taxon>Eukaryota</taxon>
        <taxon>Viridiplantae</taxon>
        <taxon>Streptophyta</taxon>
        <taxon>Embryophyta</taxon>
        <taxon>Tracheophyta</taxon>
        <taxon>Spermatophyta</taxon>
        <taxon>Magnoliopsida</taxon>
        <taxon>Liliopsida</taxon>
        <taxon>Asparagales</taxon>
        <taxon>Orchidaceae</taxon>
        <taxon>Epidendroideae</taxon>
        <taxon>Malaxideae</taxon>
        <taxon>Dendrobiinae</taxon>
        <taxon>Dendrobium</taxon>
    </lineage>
</organism>
<proteinExistence type="predicted"/>
<gene>
    <name evidence="2" type="ORF">MA16_Dca006218</name>
</gene>
<evidence type="ECO:0000313" key="2">
    <source>
        <dbReference type="EMBL" id="PKU82920.1"/>
    </source>
</evidence>
<reference evidence="2 3" key="1">
    <citation type="journal article" date="2016" name="Sci. Rep.">
        <title>The Dendrobium catenatum Lindl. genome sequence provides insights into polysaccharide synthase, floral development and adaptive evolution.</title>
        <authorList>
            <person name="Zhang G.Q."/>
            <person name="Xu Q."/>
            <person name="Bian C."/>
            <person name="Tsai W.C."/>
            <person name="Yeh C.M."/>
            <person name="Liu K.W."/>
            <person name="Yoshida K."/>
            <person name="Zhang L.S."/>
            <person name="Chang S.B."/>
            <person name="Chen F."/>
            <person name="Shi Y."/>
            <person name="Su Y.Y."/>
            <person name="Zhang Y.Q."/>
            <person name="Chen L.J."/>
            <person name="Yin Y."/>
            <person name="Lin M."/>
            <person name="Huang H."/>
            <person name="Deng H."/>
            <person name="Wang Z.W."/>
            <person name="Zhu S.L."/>
            <person name="Zhao X."/>
            <person name="Deng C."/>
            <person name="Niu S.C."/>
            <person name="Huang J."/>
            <person name="Wang M."/>
            <person name="Liu G.H."/>
            <person name="Yang H.J."/>
            <person name="Xiao X.J."/>
            <person name="Hsiao Y.Y."/>
            <person name="Wu W.L."/>
            <person name="Chen Y.Y."/>
            <person name="Mitsuda N."/>
            <person name="Ohme-Takagi M."/>
            <person name="Luo Y.B."/>
            <person name="Van de Peer Y."/>
            <person name="Liu Z.J."/>
        </authorList>
    </citation>
    <scope>NUCLEOTIDE SEQUENCE [LARGE SCALE GENOMIC DNA]</scope>
    <source>
        <tissue evidence="2">The whole plant</tissue>
    </source>
</reference>
<keyword evidence="3" id="KW-1185">Reference proteome</keyword>
<reference evidence="2 3" key="2">
    <citation type="journal article" date="2017" name="Nature">
        <title>The Apostasia genome and the evolution of orchids.</title>
        <authorList>
            <person name="Zhang G.Q."/>
            <person name="Liu K.W."/>
            <person name="Li Z."/>
            <person name="Lohaus R."/>
            <person name="Hsiao Y.Y."/>
            <person name="Niu S.C."/>
            <person name="Wang J.Y."/>
            <person name="Lin Y.C."/>
            <person name="Xu Q."/>
            <person name="Chen L.J."/>
            <person name="Yoshida K."/>
            <person name="Fujiwara S."/>
            <person name="Wang Z.W."/>
            <person name="Zhang Y.Q."/>
            <person name="Mitsuda N."/>
            <person name="Wang M."/>
            <person name="Liu G.H."/>
            <person name="Pecoraro L."/>
            <person name="Huang H.X."/>
            <person name="Xiao X.J."/>
            <person name="Lin M."/>
            <person name="Wu X.Y."/>
            <person name="Wu W.L."/>
            <person name="Chen Y.Y."/>
            <person name="Chang S.B."/>
            <person name="Sakamoto S."/>
            <person name="Ohme-Takagi M."/>
            <person name="Yagi M."/>
            <person name="Zeng S.J."/>
            <person name="Shen C.Y."/>
            <person name="Yeh C.M."/>
            <person name="Luo Y.B."/>
            <person name="Tsai W.C."/>
            <person name="Van de Peer Y."/>
            <person name="Liu Z.J."/>
        </authorList>
    </citation>
    <scope>NUCLEOTIDE SEQUENCE [LARGE SCALE GENOMIC DNA]</scope>
    <source>
        <tissue evidence="2">The whole plant</tissue>
    </source>
</reference>
<dbReference type="AlphaFoldDB" id="A0A2I0X4U0"/>
<dbReference type="Proteomes" id="UP000233837">
    <property type="component" value="Unassembled WGS sequence"/>
</dbReference>
<evidence type="ECO:0000256" key="1">
    <source>
        <dbReference type="SAM" id="MobiDB-lite"/>
    </source>
</evidence>
<accession>A0A2I0X4U0</accession>
<protein>
    <submittedName>
        <fullName evidence="2">Uncharacterized protein</fullName>
    </submittedName>
</protein>
<name>A0A2I0X4U0_9ASPA</name>
<dbReference type="EMBL" id="KZ502155">
    <property type="protein sequence ID" value="PKU82920.1"/>
    <property type="molecule type" value="Genomic_DNA"/>
</dbReference>
<feature type="region of interest" description="Disordered" evidence="1">
    <location>
        <begin position="262"/>
        <end position="294"/>
    </location>
</feature>
<evidence type="ECO:0000313" key="3">
    <source>
        <dbReference type="Proteomes" id="UP000233837"/>
    </source>
</evidence>
<feature type="compositionally biased region" description="Polar residues" evidence="1">
    <location>
        <begin position="276"/>
        <end position="294"/>
    </location>
</feature>
<sequence length="500" mass="56939">MNGTFRPDDQDLEKFSSLSVRSISPNDLKILIIIIKKAKRWTHKLFEQICQPSLQHLKVGGYFLLSCFISGPSVISICGCGNLDFLVYLGGFLHPDHGWLVFLMLESRRWRYVSWAYAWVTGYSIELVWNLGDCAVVFLDRKLNLNVVFCCLPSFWVLLLVHRRMYLGVTVLLPSRDLELIGRKDKTSADVGFQNPTFMLNATTVKKVQQDKEDLEKVCVCATTELANCVAVKDKKAVILPHKIGHLEKFCSKGYLDSNSNPNTSISNSMEGKATVANTNPKVDSTNQEKIMSNNNKFGPWIHVDYGKKRAKNNKFQNKWVREVVYERKIKNEGAESHDEKEGDTLGKRNQCIFDSWPEELPEEVNPIISSNIEVISSNALEVIREDMVNVSAGIPKIFNKYEVLENMVEEREIVCQENEAIMYPKNNLAFNHDSSEKENIVETESFDTRFNHFVDGSSKVKKKGAKQLKSLGPIKMVPRSRRFDGEVEERLGSLFPSSH</sequence>